<comment type="caution">
    <text evidence="1">The sequence shown here is derived from an EMBL/GenBank/DDBJ whole genome shotgun (WGS) entry which is preliminary data.</text>
</comment>
<evidence type="ECO:0000313" key="1">
    <source>
        <dbReference type="EMBL" id="KAI8548718.1"/>
    </source>
</evidence>
<name>A0ACC0N5W3_RHOML</name>
<protein>
    <submittedName>
        <fullName evidence="1">Uncharacterized protein</fullName>
    </submittedName>
</protein>
<organism evidence="1 2">
    <name type="scientific">Rhododendron molle</name>
    <name type="common">Chinese azalea</name>
    <name type="synonym">Azalea mollis</name>
    <dbReference type="NCBI Taxonomy" id="49168"/>
    <lineage>
        <taxon>Eukaryota</taxon>
        <taxon>Viridiplantae</taxon>
        <taxon>Streptophyta</taxon>
        <taxon>Embryophyta</taxon>
        <taxon>Tracheophyta</taxon>
        <taxon>Spermatophyta</taxon>
        <taxon>Magnoliopsida</taxon>
        <taxon>eudicotyledons</taxon>
        <taxon>Gunneridae</taxon>
        <taxon>Pentapetalae</taxon>
        <taxon>asterids</taxon>
        <taxon>Ericales</taxon>
        <taxon>Ericaceae</taxon>
        <taxon>Ericoideae</taxon>
        <taxon>Rhodoreae</taxon>
        <taxon>Rhododendron</taxon>
    </lineage>
</organism>
<reference evidence="1" key="1">
    <citation type="submission" date="2022-02" db="EMBL/GenBank/DDBJ databases">
        <title>Plant Genome Project.</title>
        <authorList>
            <person name="Zhang R.-G."/>
        </authorList>
    </citation>
    <scope>NUCLEOTIDE SEQUENCE</scope>
    <source>
        <strain evidence="1">AT1</strain>
    </source>
</reference>
<proteinExistence type="predicted"/>
<dbReference type="Proteomes" id="UP001062846">
    <property type="component" value="Chromosome 7"/>
</dbReference>
<dbReference type="EMBL" id="CM046394">
    <property type="protein sequence ID" value="KAI8548718.1"/>
    <property type="molecule type" value="Genomic_DNA"/>
</dbReference>
<accession>A0ACC0N5W3</accession>
<sequence>MATERVGGGYHYSRLRFSNLNSFLFLPRFPPGFIFTLHPRPKRGTGIPAGNRGSKDSKTFIKKSHMPLENKNHETKFQKKKYNLDCCYN</sequence>
<gene>
    <name evidence="1" type="ORF">RHMOL_Rhmol07G0295500</name>
</gene>
<keyword evidence="2" id="KW-1185">Reference proteome</keyword>
<evidence type="ECO:0000313" key="2">
    <source>
        <dbReference type="Proteomes" id="UP001062846"/>
    </source>
</evidence>